<proteinExistence type="predicted"/>
<accession>A0A6A8MA71</accession>
<dbReference type="EMBL" id="VUNB01000003">
    <property type="protein sequence ID" value="MST68734.1"/>
    <property type="molecule type" value="Genomic_DNA"/>
</dbReference>
<name>A0A6A8MA71_9FIRM</name>
<reference evidence="1" key="1">
    <citation type="submission" date="2019-09" db="EMBL/GenBank/DDBJ databases">
        <title>In-depth cultivation of the pig gut microbiome towards novel bacterial diversity and tailored functional studies.</title>
        <authorList>
            <person name="Wylensek D."/>
            <person name="Hitch T.C.A."/>
            <person name="Clavel T."/>
        </authorList>
    </citation>
    <scope>NUCLEOTIDE SEQUENCE</scope>
    <source>
        <strain evidence="1">RF-744-FAT-WT-3</strain>
    </source>
</reference>
<protein>
    <submittedName>
        <fullName evidence="1">Uncharacterized protein</fullName>
    </submittedName>
</protein>
<sequence length="66" mass="7777">MLQCQKYEANPSLTELVIFECFGDENYVFRCHGKDFRECFEQFEKATIFDGMTIYDAESEIEVLFG</sequence>
<evidence type="ECO:0000313" key="1">
    <source>
        <dbReference type="EMBL" id="MST68734.1"/>
    </source>
</evidence>
<organism evidence="1">
    <name type="scientific">Baileyella intestinalis</name>
    <dbReference type="NCBI Taxonomy" id="2606709"/>
    <lineage>
        <taxon>Bacteria</taxon>
        <taxon>Bacillati</taxon>
        <taxon>Bacillota</taxon>
        <taxon>Clostridia</taxon>
        <taxon>Peptostreptococcales</taxon>
        <taxon>Anaerovoracaceae</taxon>
        <taxon>Baileyella</taxon>
    </lineage>
</organism>
<comment type="caution">
    <text evidence="1">The sequence shown here is derived from an EMBL/GenBank/DDBJ whole genome shotgun (WGS) entry which is preliminary data.</text>
</comment>
<dbReference type="RefSeq" id="WP_154572208.1">
    <property type="nucleotide sequence ID" value="NZ_VUNB01000003.1"/>
</dbReference>
<dbReference type="AlphaFoldDB" id="A0A6A8MA71"/>
<gene>
    <name evidence="1" type="ORF">FYJ66_03900</name>
</gene>